<name>A0A4C1T4K5_EUMVA</name>
<protein>
    <submittedName>
        <fullName evidence="1">Uncharacterized protein</fullName>
    </submittedName>
</protein>
<dbReference type="AlphaFoldDB" id="A0A4C1T4K5"/>
<evidence type="ECO:0000313" key="1">
    <source>
        <dbReference type="EMBL" id="GBP09136.1"/>
    </source>
</evidence>
<accession>A0A4C1T4K5</accession>
<evidence type="ECO:0000313" key="2">
    <source>
        <dbReference type="Proteomes" id="UP000299102"/>
    </source>
</evidence>
<dbReference type="Proteomes" id="UP000299102">
    <property type="component" value="Unassembled WGS sequence"/>
</dbReference>
<reference evidence="1 2" key="1">
    <citation type="journal article" date="2019" name="Commun. Biol.">
        <title>The bagworm genome reveals a unique fibroin gene that provides high tensile strength.</title>
        <authorList>
            <person name="Kono N."/>
            <person name="Nakamura H."/>
            <person name="Ohtoshi R."/>
            <person name="Tomita M."/>
            <person name="Numata K."/>
            <person name="Arakawa K."/>
        </authorList>
    </citation>
    <scope>NUCLEOTIDE SEQUENCE [LARGE SCALE GENOMIC DNA]</scope>
</reference>
<sequence>MSLCSKKIPVIPLFGDFTKLLVRHQRSSSASRPMTCEWIQIRYPEPNSVATTCPLDHCRCGDMAAV</sequence>
<gene>
    <name evidence="1" type="ORF">EVAR_4018_1</name>
</gene>
<keyword evidence="2" id="KW-1185">Reference proteome</keyword>
<proteinExistence type="predicted"/>
<comment type="caution">
    <text evidence="1">The sequence shown here is derived from an EMBL/GenBank/DDBJ whole genome shotgun (WGS) entry which is preliminary data.</text>
</comment>
<dbReference type="EMBL" id="BGZK01000034">
    <property type="protein sequence ID" value="GBP09136.1"/>
    <property type="molecule type" value="Genomic_DNA"/>
</dbReference>
<organism evidence="1 2">
    <name type="scientific">Eumeta variegata</name>
    <name type="common">Bagworm moth</name>
    <name type="synonym">Eumeta japonica</name>
    <dbReference type="NCBI Taxonomy" id="151549"/>
    <lineage>
        <taxon>Eukaryota</taxon>
        <taxon>Metazoa</taxon>
        <taxon>Ecdysozoa</taxon>
        <taxon>Arthropoda</taxon>
        <taxon>Hexapoda</taxon>
        <taxon>Insecta</taxon>
        <taxon>Pterygota</taxon>
        <taxon>Neoptera</taxon>
        <taxon>Endopterygota</taxon>
        <taxon>Lepidoptera</taxon>
        <taxon>Glossata</taxon>
        <taxon>Ditrysia</taxon>
        <taxon>Tineoidea</taxon>
        <taxon>Psychidae</taxon>
        <taxon>Oiketicinae</taxon>
        <taxon>Eumeta</taxon>
    </lineage>
</organism>